<dbReference type="GO" id="GO:0005506">
    <property type="term" value="F:iron ion binding"/>
    <property type="evidence" value="ECO:0007669"/>
    <property type="project" value="TreeGrafter"/>
</dbReference>
<dbReference type="AlphaFoldDB" id="E1ICP1"/>
<protein>
    <submittedName>
        <fullName evidence="2">Iron-sulfur cluster assembly accessory protein</fullName>
    </submittedName>
</protein>
<sequence>MTTTEQDLVEATEAQPMIRLTEAALDQLVAMQRERQVEGYPLRVFVHGGGCSGFQYGMIFDSEPPQENDHEFEAGSLRVRVDLQSALYLTGASIDFVVVDERSGFKIDNPNAVTSCGCGHSFRTASEGGEEGAEDNAASGCGGCCA</sequence>
<dbReference type="NCBIfam" id="TIGR00049">
    <property type="entry name" value="iron-sulfur cluster assembly accessory protein"/>
    <property type="match status" value="1"/>
</dbReference>
<dbReference type="eggNOG" id="COG0316">
    <property type="taxonomic scope" value="Bacteria"/>
</dbReference>
<dbReference type="SUPFAM" id="SSF89360">
    <property type="entry name" value="HesB-like domain"/>
    <property type="match status" value="1"/>
</dbReference>
<evidence type="ECO:0000259" key="1">
    <source>
        <dbReference type="Pfam" id="PF01521"/>
    </source>
</evidence>
<dbReference type="InterPro" id="IPR017870">
    <property type="entry name" value="FeS_cluster_insertion_CS"/>
</dbReference>
<dbReference type="Gene3D" id="2.60.300.12">
    <property type="entry name" value="HesB-like domain"/>
    <property type="match status" value="1"/>
</dbReference>
<dbReference type="STRING" id="765420.OSCT_1092"/>
<dbReference type="PROSITE" id="PS01152">
    <property type="entry name" value="HESB"/>
    <property type="match status" value="1"/>
</dbReference>
<dbReference type="PANTHER" id="PTHR43011:SF1">
    <property type="entry name" value="IRON-SULFUR CLUSTER ASSEMBLY 2 HOMOLOG, MITOCHONDRIAL"/>
    <property type="match status" value="1"/>
</dbReference>
<dbReference type="GO" id="GO:0051537">
    <property type="term" value="F:2 iron, 2 sulfur cluster binding"/>
    <property type="evidence" value="ECO:0007669"/>
    <property type="project" value="TreeGrafter"/>
</dbReference>
<proteinExistence type="predicted"/>
<dbReference type="OrthoDB" id="9801228at2"/>
<accession>E1ICP1</accession>
<dbReference type="InterPro" id="IPR000361">
    <property type="entry name" value="ATAP_core_dom"/>
</dbReference>
<reference evidence="2 3" key="1">
    <citation type="journal article" date="2011" name="J. Bacteriol.">
        <title>Draft genome sequence of the anoxygenic filamentous phototrophic bacterium Oscillochloris trichoides subsp. DG-6.</title>
        <authorList>
            <person name="Kuznetsov B.B."/>
            <person name="Ivanovsky R.N."/>
            <person name="Keppen O.I."/>
            <person name="Sukhacheva M.V."/>
            <person name="Bumazhkin B.K."/>
            <person name="Patutina E.O."/>
            <person name="Beletsky A.V."/>
            <person name="Mardanov A.V."/>
            <person name="Baslerov R.V."/>
            <person name="Panteleeva A.N."/>
            <person name="Kolganova T.V."/>
            <person name="Ravin N.V."/>
            <person name="Skryabin K.G."/>
        </authorList>
    </citation>
    <scope>NUCLEOTIDE SEQUENCE [LARGE SCALE GENOMIC DNA]</scope>
    <source>
        <strain evidence="2 3">DG-6</strain>
    </source>
</reference>
<dbReference type="PANTHER" id="PTHR43011">
    <property type="entry name" value="IRON-SULFUR CLUSTER ASSEMBLY 2 HOMOLOG, MITOCHONDRIAL"/>
    <property type="match status" value="1"/>
</dbReference>
<gene>
    <name evidence="2" type="ORF">OSCT_1092</name>
</gene>
<feature type="domain" description="Core" evidence="1">
    <location>
        <begin position="18"/>
        <end position="119"/>
    </location>
</feature>
<dbReference type="InterPro" id="IPR035903">
    <property type="entry name" value="HesB-like_dom_sf"/>
</dbReference>
<evidence type="ECO:0000313" key="2">
    <source>
        <dbReference type="EMBL" id="EFO81061.1"/>
    </source>
</evidence>
<dbReference type="InterPro" id="IPR016092">
    <property type="entry name" value="ATAP"/>
</dbReference>
<dbReference type="Pfam" id="PF01521">
    <property type="entry name" value="Fe-S_biosyn"/>
    <property type="match status" value="1"/>
</dbReference>
<dbReference type="GO" id="GO:0051539">
    <property type="term" value="F:4 iron, 4 sulfur cluster binding"/>
    <property type="evidence" value="ECO:0007669"/>
    <property type="project" value="TreeGrafter"/>
</dbReference>
<name>E1ICP1_9CHLR</name>
<keyword evidence="3" id="KW-1185">Reference proteome</keyword>
<comment type="caution">
    <text evidence="2">The sequence shown here is derived from an EMBL/GenBank/DDBJ whole genome shotgun (WGS) entry which is preliminary data.</text>
</comment>
<evidence type="ECO:0000313" key="3">
    <source>
        <dbReference type="Proteomes" id="UP000054010"/>
    </source>
</evidence>
<dbReference type="HOGENOM" id="CLU_069054_5_2_0"/>
<dbReference type="Proteomes" id="UP000054010">
    <property type="component" value="Unassembled WGS sequence"/>
</dbReference>
<dbReference type="EMBL" id="ADVR01000029">
    <property type="protein sequence ID" value="EFO81061.1"/>
    <property type="molecule type" value="Genomic_DNA"/>
</dbReference>
<organism evidence="2 3">
    <name type="scientific">Oscillochloris trichoides DG-6</name>
    <dbReference type="NCBI Taxonomy" id="765420"/>
    <lineage>
        <taxon>Bacteria</taxon>
        <taxon>Bacillati</taxon>
        <taxon>Chloroflexota</taxon>
        <taxon>Chloroflexia</taxon>
        <taxon>Chloroflexales</taxon>
        <taxon>Chloroflexineae</taxon>
        <taxon>Oscillochloridaceae</taxon>
        <taxon>Oscillochloris</taxon>
    </lineage>
</organism>
<dbReference type="GO" id="GO:0016226">
    <property type="term" value="P:iron-sulfur cluster assembly"/>
    <property type="evidence" value="ECO:0007669"/>
    <property type="project" value="InterPro"/>
</dbReference>